<evidence type="ECO:0000256" key="1">
    <source>
        <dbReference type="SAM" id="MobiDB-lite"/>
    </source>
</evidence>
<gene>
    <name evidence="2" type="ORF">PLEPLA_LOCUS45320</name>
</gene>
<keyword evidence="3" id="KW-1185">Reference proteome</keyword>
<reference evidence="2" key="1">
    <citation type="submission" date="2020-03" db="EMBL/GenBank/DDBJ databases">
        <authorList>
            <person name="Weist P."/>
        </authorList>
    </citation>
    <scope>NUCLEOTIDE SEQUENCE</scope>
</reference>
<dbReference type="AlphaFoldDB" id="A0A9N7VZR8"/>
<comment type="caution">
    <text evidence="2">The sequence shown here is derived from an EMBL/GenBank/DDBJ whole genome shotgun (WGS) entry which is preliminary data.</text>
</comment>
<sequence>MSRDADFIMDRAPEGLSSKVLSLRSWGRSPRDLKQHPEQQQVESSPPNITRTSNHVQLHAPDPPGPAPAPGSGPPAARSTEHQPPGSTSQEAPMEHQEEVRQRGGEEREREEREEREQRRRDRDRGVENLSS</sequence>
<feature type="region of interest" description="Disordered" evidence="1">
    <location>
        <begin position="27"/>
        <end position="132"/>
    </location>
</feature>
<dbReference type="Proteomes" id="UP001153269">
    <property type="component" value="Unassembled WGS sequence"/>
</dbReference>
<accession>A0A9N7VZR8</accession>
<organism evidence="2 3">
    <name type="scientific">Pleuronectes platessa</name>
    <name type="common">European plaice</name>
    <dbReference type="NCBI Taxonomy" id="8262"/>
    <lineage>
        <taxon>Eukaryota</taxon>
        <taxon>Metazoa</taxon>
        <taxon>Chordata</taxon>
        <taxon>Craniata</taxon>
        <taxon>Vertebrata</taxon>
        <taxon>Euteleostomi</taxon>
        <taxon>Actinopterygii</taxon>
        <taxon>Neopterygii</taxon>
        <taxon>Teleostei</taxon>
        <taxon>Neoteleostei</taxon>
        <taxon>Acanthomorphata</taxon>
        <taxon>Carangaria</taxon>
        <taxon>Pleuronectiformes</taxon>
        <taxon>Pleuronectoidei</taxon>
        <taxon>Pleuronectidae</taxon>
        <taxon>Pleuronectes</taxon>
    </lineage>
</organism>
<evidence type="ECO:0000313" key="2">
    <source>
        <dbReference type="EMBL" id="CAB1457496.1"/>
    </source>
</evidence>
<proteinExistence type="predicted"/>
<feature type="compositionally biased region" description="Basic and acidic residues" evidence="1">
    <location>
        <begin position="93"/>
        <end position="132"/>
    </location>
</feature>
<feature type="compositionally biased region" description="Polar residues" evidence="1">
    <location>
        <begin position="38"/>
        <end position="56"/>
    </location>
</feature>
<protein>
    <submittedName>
        <fullName evidence="2">Uncharacterized protein</fullName>
    </submittedName>
</protein>
<evidence type="ECO:0000313" key="3">
    <source>
        <dbReference type="Proteomes" id="UP001153269"/>
    </source>
</evidence>
<dbReference type="EMBL" id="CADEAL010004345">
    <property type="protein sequence ID" value="CAB1457496.1"/>
    <property type="molecule type" value="Genomic_DNA"/>
</dbReference>
<name>A0A9N7VZR8_PLEPL</name>
<feature type="compositionally biased region" description="Pro residues" evidence="1">
    <location>
        <begin position="61"/>
        <end position="73"/>
    </location>
</feature>